<gene>
    <name evidence="7" type="ORF">IAR55_005934</name>
</gene>
<keyword evidence="4 6" id="KW-1133">Transmembrane helix</keyword>
<dbReference type="GeneID" id="92183192"/>
<evidence type="ECO:0008006" key="9">
    <source>
        <dbReference type="Google" id="ProtNLM"/>
    </source>
</evidence>
<evidence type="ECO:0000256" key="3">
    <source>
        <dbReference type="ARBA" id="ARBA00022692"/>
    </source>
</evidence>
<sequence>MSSTQYDYPGYIFAFLLASGGLLGAIRRGSAMSLVAGVGAAVAAAYGANRVTKNNLDVWPSLYTSIALLVLMTYRFTKSGKFMPAGMVMTLSLLMTIRYAILIA</sequence>
<dbReference type="Gene3D" id="1.10.10.1740">
    <property type="entry name" value="Transmembrane protein 14-like"/>
    <property type="match status" value="1"/>
</dbReference>
<dbReference type="Pfam" id="PF03647">
    <property type="entry name" value="Tmemb_14"/>
    <property type="match status" value="1"/>
</dbReference>
<name>A0AAW0YYQ1_9TREE</name>
<keyword evidence="5 6" id="KW-0472">Membrane</keyword>
<keyword evidence="8" id="KW-1185">Reference proteome</keyword>
<comment type="subcellular location">
    <subcellularLocation>
        <location evidence="1">Membrane</location>
    </subcellularLocation>
</comment>
<evidence type="ECO:0000313" key="8">
    <source>
        <dbReference type="Proteomes" id="UP001388673"/>
    </source>
</evidence>
<evidence type="ECO:0000256" key="5">
    <source>
        <dbReference type="ARBA" id="ARBA00023136"/>
    </source>
</evidence>
<proteinExistence type="inferred from homology"/>
<dbReference type="RefSeq" id="XP_066800796.1">
    <property type="nucleotide sequence ID" value="XM_066949023.1"/>
</dbReference>
<comment type="caution">
    <text evidence="7">The sequence shown here is derived from an EMBL/GenBank/DDBJ whole genome shotgun (WGS) entry which is preliminary data.</text>
</comment>
<dbReference type="PANTHER" id="PTHR12668">
    <property type="entry name" value="TRANSMEMBRANE PROTEIN 14, 15"/>
    <property type="match status" value="1"/>
</dbReference>
<dbReference type="InterPro" id="IPR044890">
    <property type="entry name" value="TMEM14_sf"/>
</dbReference>
<keyword evidence="3 6" id="KW-0812">Transmembrane</keyword>
<feature type="transmembrane region" description="Helical" evidence="6">
    <location>
        <begin position="33"/>
        <end position="52"/>
    </location>
</feature>
<protein>
    <recommendedName>
        <fullName evidence="9">Transmembrane protein 14</fullName>
    </recommendedName>
</protein>
<dbReference type="AlphaFoldDB" id="A0AAW0YYQ1"/>
<dbReference type="KEGG" id="kne:92183192"/>
<feature type="transmembrane region" description="Helical" evidence="6">
    <location>
        <begin position="6"/>
        <end position="26"/>
    </location>
</feature>
<evidence type="ECO:0000256" key="4">
    <source>
        <dbReference type="ARBA" id="ARBA00022989"/>
    </source>
</evidence>
<organism evidence="7 8">
    <name type="scientific">Kwoniella newhampshirensis</name>
    <dbReference type="NCBI Taxonomy" id="1651941"/>
    <lineage>
        <taxon>Eukaryota</taxon>
        <taxon>Fungi</taxon>
        <taxon>Dikarya</taxon>
        <taxon>Basidiomycota</taxon>
        <taxon>Agaricomycotina</taxon>
        <taxon>Tremellomycetes</taxon>
        <taxon>Tremellales</taxon>
        <taxon>Cryptococcaceae</taxon>
        <taxon>Kwoniella</taxon>
    </lineage>
</organism>
<dbReference type="Proteomes" id="UP001388673">
    <property type="component" value="Unassembled WGS sequence"/>
</dbReference>
<evidence type="ECO:0000256" key="6">
    <source>
        <dbReference type="SAM" id="Phobius"/>
    </source>
</evidence>
<dbReference type="EMBL" id="JBCAWK010000011">
    <property type="protein sequence ID" value="KAK8846846.1"/>
    <property type="molecule type" value="Genomic_DNA"/>
</dbReference>
<comment type="similarity">
    <text evidence="2">Belongs to the TMEM14 family.</text>
</comment>
<evidence type="ECO:0000256" key="2">
    <source>
        <dbReference type="ARBA" id="ARBA00007590"/>
    </source>
</evidence>
<evidence type="ECO:0000313" key="7">
    <source>
        <dbReference type="EMBL" id="KAK8846846.1"/>
    </source>
</evidence>
<reference evidence="7 8" key="1">
    <citation type="journal article" date="2024" name="bioRxiv">
        <title>Comparative genomics of Cryptococcus and Kwoniella reveals pathogenesis evolution and contrasting karyotype dynamics via intercentromeric recombination or chromosome fusion.</title>
        <authorList>
            <person name="Coelho M.A."/>
            <person name="David-Palma M."/>
            <person name="Shea T."/>
            <person name="Bowers K."/>
            <person name="McGinley-Smith S."/>
            <person name="Mohammad A.W."/>
            <person name="Gnirke A."/>
            <person name="Yurkov A.M."/>
            <person name="Nowrousian M."/>
            <person name="Sun S."/>
            <person name="Cuomo C.A."/>
            <person name="Heitman J."/>
        </authorList>
    </citation>
    <scope>NUCLEOTIDE SEQUENCE [LARGE SCALE GENOMIC DNA]</scope>
    <source>
        <strain evidence="7 8">CBS 13917</strain>
    </source>
</reference>
<evidence type="ECO:0000256" key="1">
    <source>
        <dbReference type="ARBA" id="ARBA00004370"/>
    </source>
</evidence>
<feature type="transmembrane region" description="Helical" evidence="6">
    <location>
        <begin position="83"/>
        <end position="101"/>
    </location>
</feature>
<dbReference type="GO" id="GO:0070453">
    <property type="term" value="P:regulation of heme biosynthetic process"/>
    <property type="evidence" value="ECO:0007669"/>
    <property type="project" value="TreeGrafter"/>
</dbReference>
<dbReference type="GO" id="GO:0031966">
    <property type="term" value="C:mitochondrial membrane"/>
    <property type="evidence" value="ECO:0007669"/>
    <property type="project" value="TreeGrafter"/>
</dbReference>
<dbReference type="InterPro" id="IPR005349">
    <property type="entry name" value="TMEM14"/>
</dbReference>
<accession>A0AAW0YYQ1</accession>
<dbReference type="PANTHER" id="PTHR12668:SF43">
    <property type="entry name" value="TRANSMEMBRANE PROTEIN 14 HOMOLOG"/>
    <property type="match status" value="1"/>
</dbReference>
<feature type="transmembrane region" description="Helical" evidence="6">
    <location>
        <begin position="58"/>
        <end position="76"/>
    </location>
</feature>